<evidence type="ECO:0000256" key="5">
    <source>
        <dbReference type="ARBA" id="ARBA00022618"/>
    </source>
</evidence>
<feature type="domain" description="SMC hinge" evidence="13">
    <location>
        <begin position="533"/>
        <end position="649"/>
    </location>
</feature>
<feature type="compositionally biased region" description="Basic and acidic residues" evidence="12">
    <location>
        <begin position="415"/>
        <end position="424"/>
    </location>
</feature>
<dbReference type="Pfam" id="PF02463">
    <property type="entry name" value="SMC_N"/>
    <property type="match status" value="1"/>
</dbReference>
<dbReference type="GO" id="GO:0003677">
    <property type="term" value="F:DNA binding"/>
    <property type="evidence" value="ECO:0007669"/>
    <property type="project" value="TreeGrafter"/>
</dbReference>
<gene>
    <name evidence="14" type="ORF">CPB83DRAFT_905477</name>
</gene>
<dbReference type="InterPro" id="IPR028468">
    <property type="entry name" value="Smc1_ABC"/>
</dbReference>
<evidence type="ECO:0000313" key="14">
    <source>
        <dbReference type="EMBL" id="KAF9530203.1"/>
    </source>
</evidence>
<dbReference type="Gene3D" id="1.20.1060.20">
    <property type="match status" value="1"/>
</dbReference>
<comment type="caution">
    <text evidence="14">The sequence shown here is derived from an EMBL/GenBank/DDBJ whole genome shotgun (WGS) entry which is preliminary data.</text>
</comment>
<dbReference type="CDD" id="cd03275">
    <property type="entry name" value="ABC_SMC1_euk"/>
    <property type="match status" value="2"/>
</dbReference>
<dbReference type="AlphaFoldDB" id="A0A9P6EJU9"/>
<dbReference type="GO" id="GO:0007062">
    <property type="term" value="P:sister chromatid cohesion"/>
    <property type="evidence" value="ECO:0007669"/>
    <property type="project" value="InterPro"/>
</dbReference>
<dbReference type="SUPFAM" id="SSF52540">
    <property type="entry name" value="P-loop containing nucleoside triphosphate hydrolases"/>
    <property type="match status" value="1"/>
</dbReference>
<evidence type="ECO:0000256" key="11">
    <source>
        <dbReference type="SAM" id="Coils"/>
    </source>
</evidence>
<feature type="coiled-coil region" evidence="11">
    <location>
        <begin position="1039"/>
        <end position="1080"/>
    </location>
</feature>
<dbReference type="GO" id="GO:0005524">
    <property type="term" value="F:ATP binding"/>
    <property type="evidence" value="ECO:0007669"/>
    <property type="project" value="InterPro"/>
</dbReference>
<evidence type="ECO:0000256" key="1">
    <source>
        <dbReference type="ARBA" id="ARBA00004123"/>
    </source>
</evidence>
<dbReference type="SUPFAM" id="SSF75553">
    <property type="entry name" value="Smc hinge domain"/>
    <property type="match status" value="1"/>
</dbReference>
<dbReference type="InterPro" id="IPR027417">
    <property type="entry name" value="P-loop_NTPase"/>
</dbReference>
<evidence type="ECO:0000256" key="7">
    <source>
        <dbReference type="ARBA" id="ARBA00023054"/>
    </source>
</evidence>
<dbReference type="PANTHER" id="PTHR18937">
    <property type="entry name" value="STRUCTURAL MAINTENANCE OF CHROMOSOMES SMC FAMILY MEMBER"/>
    <property type="match status" value="1"/>
</dbReference>
<feature type="compositionally biased region" description="Acidic residues" evidence="12">
    <location>
        <begin position="83"/>
        <end position="95"/>
    </location>
</feature>
<sequence>MPLVRIEVCDFKSYRGHQTIGPFMNFTSVIGPNGAGKSNLMDAISFVLGVKSAQLRSSQLKDLVYRGRRLAKDPDDGSAPPEAAEDEDEDEEEGEGTAKKAWVMAVFLDGDKKQWTFQRTISTAGASEYKLNGKVVTYSNYNAALISHNILVKAKNFLVFQGDVEAVASQSPRELSRLIEQISGSLELATEYEKAKEAQERATENATFNFTKRRGIAGEIKQYKEQKTEADRFESLCQERDELILQRILTKLYHVDMGIENNSRDIVKKNKELAGLREEQKVHDEEVEAARAQQARARTSVMQKEKNIKKAEKSLEAKRPELVATEAQILHATRKMNNATKSREELAKTRTQLETKVSQLQQELTSVKKAAERAQEEQRQASRQNIALSEESLEEYRKLKASSSVLAVDERQALESLSREEKTATRNLAQLTEKEREYQERKTTRTEELSSQNEKRQELEDKIAALQTELTSVRQELDNQQAERTRISKLQVECDEKLQNIYHQLLQAGVERQESEKVARQKETLANLQRLFPGVRGRIVDLCKATARKYETALAVVLGRNLEAIVVDEEKTAIDCIEYMRNQRAGQATFIPLDTIQVKPVNDKFRAFGKGLRLAVDIVQHEPVIERAIHHACGNAVICDTMEVARNLCYEKGQEVKAVTLEGTVIHKSGLITGGRSTHDVNKRWNEKDVEGLIRARDNLLAEQRELSKQKPRGKTDEAMISEITRLESNITVAKDDLRACKLRVTGIKDELKHIDRELKNVSPELKKAQNSSRTLQERSAELHDIIDEAEVDTFDAFCQKIGVSSIREYEERQLKVAQEESHARLRFDTQIARLTNQTDFEQEGLSQATERLARLETVIEVEQTNLQKLEEQKATQQSGVETAEATITKLRADLETLQETLNEKTKTVENVKKAASKASKGLDQALKEIAAWNDEIEKLSLERSALYRKCRLEEIELPLLEGNLKHVPMEENLREEMAMDVDEDESGTQRPKAAADYGIQVDFSSIDDEDPEEPAAALARLDKEIHDKVAEIERMAPNMKAMERLDDVEIKLADTEREAEQARKESKQARDHFNDVKRRRCDSFNKAYNHISERIDQVYKELTKGKASFMGGVAYLSLEDSEEPYNGGIRYHAMPPMKRFRDMEQLSGGEKTVAALALLFAIHSYQPAPFFVLDEVDAALDNTNVAKIANYIRAHASDTFQFIVISLKGSLYEKGHSLVGIYRDQDVNSSRTLTLDLTQYDD</sequence>
<dbReference type="Gene3D" id="3.40.50.300">
    <property type="entry name" value="P-loop containing nucleotide triphosphate hydrolases"/>
    <property type="match status" value="2"/>
</dbReference>
<dbReference type="InterPro" id="IPR003395">
    <property type="entry name" value="RecF/RecN/SMC_N"/>
</dbReference>
<dbReference type="GO" id="GO:0005634">
    <property type="term" value="C:nucleus"/>
    <property type="evidence" value="ECO:0007669"/>
    <property type="project" value="UniProtKB-SubCell"/>
</dbReference>
<evidence type="ECO:0000256" key="12">
    <source>
        <dbReference type="SAM" id="MobiDB-lite"/>
    </source>
</evidence>
<dbReference type="PIRSF" id="PIRSF005719">
    <property type="entry name" value="SMC"/>
    <property type="match status" value="1"/>
</dbReference>
<keyword evidence="7 11" id="KW-0175">Coiled coil</keyword>
<accession>A0A9P6EJU9</accession>
<dbReference type="OrthoDB" id="5575062at2759"/>
<reference evidence="14" key="1">
    <citation type="submission" date="2020-11" db="EMBL/GenBank/DDBJ databases">
        <authorList>
            <consortium name="DOE Joint Genome Institute"/>
            <person name="Ahrendt S."/>
            <person name="Riley R."/>
            <person name="Andreopoulos W."/>
            <person name="Labutti K."/>
            <person name="Pangilinan J."/>
            <person name="Ruiz-Duenas F.J."/>
            <person name="Barrasa J.M."/>
            <person name="Sanchez-Garcia M."/>
            <person name="Camarero S."/>
            <person name="Miyauchi S."/>
            <person name="Serrano A."/>
            <person name="Linde D."/>
            <person name="Babiker R."/>
            <person name="Drula E."/>
            <person name="Ayuso-Fernandez I."/>
            <person name="Pacheco R."/>
            <person name="Padilla G."/>
            <person name="Ferreira P."/>
            <person name="Barriuso J."/>
            <person name="Kellner H."/>
            <person name="Castanera R."/>
            <person name="Alfaro M."/>
            <person name="Ramirez L."/>
            <person name="Pisabarro A.G."/>
            <person name="Kuo A."/>
            <person name="Tritt A."/>
            <person name="Lipzen A."/>
            <person name="He G."/>
            <person name="Yan M."/>
            <person name="Ng V."/>
            <person name="Cullen D."/>
            <person name="Martin F."/>
            <person name="Rosso M.-N."/>
            <person name="Henrissat B."/>
            <person name="Hibbett D."/>
            <person name="Martinez A.T."/>
            <person name="Grigoriev I.V."/>
        </authorList>
    </citation>
    <scope>NUCLEOTIDE SEQUENCE</scope>
    <source>
        <strain evidence="14">CBS 506.95</strain>
    </source>
</reference>
<dbReference type="Gene3D" id="3.30.70.1620">
    <property type="match status" value="1"/>
</dbReference>
<dbReference type="SMART" id="SM00968">
    <property type="entry name" value="SMC_hinge"/>
    <property type="match status" value="1"/>
</dbReference>
<feature type="coiled-coil region" evidence="11">
    <location>
        <begin position="846"/>
        <end position="950"/>
    </location>
</feature>
<dbReference type="EMBL" id="MU157841">
    <property type="protein sequence ID" value="KAF9530203.1"/>
    <property type="molecule type" value="Genomic_DNA"/>
</dbReference>
<evidence type="ECO:0000256" key="2">
    <source>
        <dbReference type="ARBA" id="ARBA00004286"/>
    </source>
</evidence>
<dbReference type="GO" id="GO:0016887">
    <property type="term" value="F:ATP hydrolysis activity"/>
    <property type="evidence" value="ECO:0007669"/>
    <property type="project" value="InterPro"/>
</dbReference>
<comment type="subcellular location">
    <subcellularLocation>
        <location evidence="2">Chromosome</location>
    </subcellularLocation>
    <subcellularLocation>
        <location evidence="1 10">Nucleus</location>
    </subcellularLocation>
</comment>
<protein>
    <recommendedName>
        <fullName evidence="10">Structural maintenance of chromosomes protein</fullName>
    </recommendedName>
</protein>
<feature type="compositionally biased region" description="Basic and acidic residues" evidence="12">
    <location>
        <begin position="432"/>
        <end position="457"/>
    </location>
</feature>
<evidence type="ECO:0000313" key="15">
    <source>
        <dbReference type="Proteomes" id="UP000807306"/>
    </source>
</evidence>
<keyword evidence="15" id="KW-1185">Reference proteome</keyword>
<proteinExistence type="inferred from homology"/>
<dbReference type="InterPro" id="IPR010935">
    <property type="entry name" value="SMC_hinge"/>
</dbReference>
<name>A0A9P6EJU9_9AGAR</name>
<dbReference type="GO" id="GO:0008278">
    <property type="term" value="C:cohesin complex"/>
    <property type="evidence" value="ECO:0007669"/>
    <property type="project" value="InterPro"/>
</dbReference>
<dbReference type="GO" id="GO:0051301">
    <property type="term" value="P:cell division"/>
    <property type="evidence" value="ECO:0007669"/>
    <property type="project" value="UniProtKB-KW"/>
</dbReference>
<keyword evidence="5" id="KW-0132">Cell division</keyword>
<evidence type="ECO:0000256" key="6">
    <source>
        <dbReference type="ARBA" id="ARBA00022776"/>
    </source>
</evidence>
<evidence type="ECO:0000256" key="10">
    <source>
        <dbReference type="PIRNR" id="PIRNR005719"/>
    </source>
</evidence>
<dbReference type="InterPro" id="IPR036277">
    <property type="entry name" value="SMC_hinge_sf"/>
</dbReference>
<evidence type="ECO:0000259" key="13">
    <source>
        <dbReference type="SMART" id="SM00968"/>
    </source>
</evidence>
<dbReference type="PANTHER" id="PTHR18937:SF12">
    <property type="entry name" value="STRUCTURAL MAINTENANCE OF CHROMOSOMES PROTEIN"/>
    <property type="match status" value="1"/>
</dbReference>
<keyword evidence="6" id="KW-0498">Mitosis</keyword>
<keyword evidence="8 10" id="KW-0539">Nucleus</keyword>
<feature type="region of interest" description="Disordered" evidence="12">
    <location>
        <begin position="415"/>
        <end position="457"/>
    </location>
</feature>
<feature type="region of interest" description="Disordered" evidence="12">
    <location>
        <begin position="71"/>
        <end position="97"/>
    </location>
</feature>
<keyword evidence="9" id="KW-0131">Cell cycle</keyword>
<evidence type="ECO:0000256" key="4">
    <source>
        <dbReference type="ARBA" id="ARBA00022454"/>
    </source>
</evidence>
<feature type="coiled-coil region" evidence="11">
    <location>
        <begin position="259"/>
        <end position="293"/>
    </location>
</feature>
<comment type="similarity">
    <text evidence="3">Belongs to the SMC family. SMC1 subfamily.</text>
</comment>
<evidence type="ECO:0000256" key="9">
    <source>
        <dbReference type="ARBA" id="ARBA00023306"/>
    </source>
</evidence>
<dbReference type="Proteomes" id="UP000807306">
    <property type="component" value="Unassembled WGS sequence"/>
</dbReference>
<dbReference type="Pfam" id="PF06470">
    <property type="entry name" value="SMC_hinge"/>
    <property type="match status" value="1"/>
</dbReference>
<evidence type="ECO:0000256" key="8">
    <source>
        <dbReference type="ARBA" id="ARBA00023242"/>
    </source>
</evidence>
<organism evidence="14 15">
    <name type="scientific">Crepidotus variabilis</name>
    <dbReference type="NCBI Taxonomy" id="179855"/>
    <lineage>
        <taxon>Eukaryota</taxon>
        <taxon>Fungi</taxon>
        <taxon>Dikarya</taxon>
        <taxon>Basidiomycota</taxon>
        <taxon>Agaricomycotina</taxon>
        <taxon>Agaricomycetes</taxon>
        <taxon>Agaricomycetidae</taxon>
        <taxon>Agaricales</taxon>
        <taxon>Agaricineae</taxon>
        <taxon>Crepidotaceae</taxon>
        <taxon>Crepidotus</taxon>
    </lineage>
</organism>
<dbReference type="InterPro" id="IPR024704">
    <property type="entry name" value="SMC"/>
</dbReference>
<keyword evidence="4" id="KW-0158">Chromosome</keyword>
<evidence type="ECO:0000256" key="3">
    <source>
        <dbReference type="ARBA" id="ARBA00005597"/>
    </source>
</evidence>